<dbReference type="Proteomes" id="UP000030993">
    <property type="component" value="Unassembled WGS sequence"/>
</dbReference>
<name>A0A0B2K4I5_9FIRM</name>
<keyword evidence="4" id="KW-1185">Reference proteome</keyword>
<dbReference type="RefSeq" id="WP_039205924.1">
    <property type="nucleotide sequence ID" value="NZ_JSCE01000024.1"/>
</dbReference>
<dbReference type="InterPro" id="IPR052934">
    <property type="entry name" value="Methyl-DNA_Rec/Restrict_Enz"/>
</dbReference>
<organism evidence="3 4">
    <name type="scientific">Anaerovibrio lipolyticus</name>
    <dbReference type="NCBI Taxonomy" id="82374"/>
    <lineage>
        <taxon>Bacteria</taxon>
        <taxon>Bacillati</taxon>
        <taxon>Bacillota</taxon>
        <taxon>Negativicutes</taxon>
        <taxon>Selenomonadales</taxon>
        <taxon>Selenomonadaceae</taxon>
        <taxon>Anaerovibrio</taxon>
    </lineage>
</organism>
<dbReference type="InterPro" id="IPR011704">
    <property type="entry name" value="ATPase_dyneun-rel_AAA"/>
</dbReference>
<dbReference type="PANTHER" id="PTHR37291:SF1">
    <property type="entry name" value="TYPE IV METHYL-DIRECTED RESTRICTION ENZYME ECOKMCRB SUBUNIT"/>
    <property type="match status" value="1"/>
</dbReference>
<evidence type="ECO:0000259" key="2">
    <source>
        <dbReference type="Pfam" id="PF14338"/>
    </source>
</evidence>
<dbReference type="SUPFAM" id="SSF52540">
    <property type="entry name" value="P-loop containing nucleoside triphosphate hydrolases"/>
    <property type="match status" value="1"/>
</dbReference>
<dbReference type="InterPro" id="IPR025745">
    <property type="entry name" value="Mrr-like_N_dom"/>
</dbReference>
<evidence type="ECO:0000259" key="1">
    <source>
        <dbReference type="Pfam" id="PF07728"/>
    </source>
</evidence>
<dbReference type="Pfam" id="PF07728">
    <property type="entry name" value="AAA_5"/>
    <property type="match status" value="1"/>
</dbReference>
<comment type="caution">
    <text evidence="3">The sequence shown here is derived from an EMBL/GenBank/DDBJ whole genome shotgun (WGS) entry which is preliminary data.</text>
</comment>
<dbReference type="Gene3D" id="3.40.50.300">
    <property type="entry name" value="P-loop containing nucleotide triphosphate hydrolases"/>
    <property type="match status" value="1"/>
</dbReference>
<dbReference type="PANTHER" id="PTHR37291">
    <property type="entry name" value="5-METHYLCYTOSINE-SPECIFIC RESTRICTION ENZYME B"/>
    <property type="match status" value="1"/>
</dbReference>
<protein>
    <submittedName>
        <fullName evidence="3">Uncharacterized protein</fullName>
    </submittedName>
</protein>
<evidence type="ECO:0000313" key="4">
    <source>
        <dbReference type="Proteomes" id="UP000030993"/>
    </source>
</evidence>
<dbReference type="AlphaFoldDB" id="A0A0B2K4I5"/>
<feature type="domain" description="ATPase dynein-related AAA" evidence="1">
    <location>
        <begin position="581"/>
        <end position="730"/>
    </location>
</feature>
<dbReference type="Pfam" id="PF14338">
    <property type="entry name" value="Mrr_N"/>
    <property type="match status" value="1"/>
</dbReference>
<accession>A0A0B2K4I5</accession>
<gene>
    <name evidence="3" type="ORF">NZ47_01440</name>
</gene>
<evidence type="ECO:0000313" key="3">
    <source>
        <dbReference type="EMBL" id="KHM52992.1"/>
    </source>
</evidence>
<feature type="domain" description="Restriction system protein Mrr-like N-terminal" evidence="2">
    <location>
        <begin position="270"/>
        <end position="352"/>
    </location>
</feature>
<sequence>MRNNNQLDWVEFYKELSEKLLSYKGNRQELILIVKQIFSRTGINMPTLDKDNQINDIDPFTFFGLFNKSSMKEANRVNIITAIKEIFGIIAPLPSSFAGIPVLNNQNATFYYFIGERGDSDIEDLWRLFEFALAYSSSPTSSNQEALSKYFDLTINRKGNGNSKITMGLYWIAPSVFLNLDQRNTWYIYESGQLPSDIVESLPKIEDKIPAKKYFDIVEKLHRYIKEERSRFRDFMELSIEAWRYSEYVNQQNKIALANEKADSKASFIKWFKPVIDAIKALGGSGTPEQVRNWIIENEHLDEEVVNETRGATQQNKFSNEVAWARNYLVYGGYIDKTIRGVWTLTEKGKSVEMTHELASKIFFDGIKKVTTNRKEKENALADDDSQIIHYWLYSPGEGAGIWDECCKRGIMAIGWDEIGDLHRYASKTEMKKAMKEHYVPEQPYTMAAHATWQFANEIKAGDIVFAKKGRSTVIGRGVVISDYEFVVDRDDYKNVRKVKWTHIGEWPHPGQAAMKTLTDITSYTDYVEKLEALFESDEVDDVEAEEVSYPTYSKEQFLEEVYMDEGSYDTLIGLVLNKKNVILQGAPGVGKTFAAKRLAYSIMEVKNPNRVMMVQFHQSYSYEDFIMGFRPSEKGFELKKGSFYNFCKKAEIDSENEYFFIIDEINRGNLSKIFGELFMLIENDKRGVELQLLYSDEKFSVPNNVYIIGMMNTADRSLAMLDYALRRRFAFYEMKPGFNTDGFSKYRMSLSNTKFDNLIKCVEQLNVVIASDESLGEGFCIGHSYFCSLKEVNRQELSRIVEYELIPLLKEYWFDEPVKMANWADNLRSAIK</sequence>
<proteinExistence type="predicted"/>
<dbReference type="GO" id="GO:0005524">
    <property type="term" value="F:ATP binding"/>
    <property type="evidence" value="ECO:0007669"/>
    <property type="project" value="InterPro"/>
</dbReference>
<dbReference type="InterPro" id="IPR027417">
    <property type="entry name" value="P-loop_NTPase"/>
</dbReference>
<reference evidence="3 4" key="1">
    <citation type="journal article" date="2013" name="PLoS ONE">
        <title>Identification and characterization of three novel lipases belonging to families II and V from Anaerovibrio lipolyticus 5ST.</title>
        <authorList>
            <person name="Prive F."/>
            <person name="Kaderbhai N.N."/>
            <person name="Girdwood S."/>
            <person name="Worgan H.J."/>
            <person name="Pinloche E."/>
            <person name="Scollan N.D."/>
            <person name="Huws S.A."/>
            <person name="Newbold C.J."/>
        </authorList>
    </citation>
    <scope>NUCLEOTIDE SEQUENCE [LARGE SCALE GENOMIC DNA]</scope>
    <source>
        <strain evidence="3 4">5S</strain>
    </source>
</reference>
<dbReference type="EMBL" id="JSCE01000024">
    <property type="protein sequence ID" value="KHM52992.1"/>
    <property type="molecule type" value="Genomic_DNA"/>
</dbReference>
<dbReference type="STRING" id="82374.NZ47_01440"/>
<dbReference type="CDD" id="cd00009">
    <property type="entry name" value="AAA"/>
    <property type="match status" value="1"/>
</dbReference>
<dbReference type="GO" id="GO:0016887">
    <property type="term" value="F:ATP hydrolysis activity"/>
    <property type="evidence" value="ECO:0007669"/>
    <property type="project" value="InterPro"/>
</dbReference>